<name>A0A4C1WE99_EUMVA</name>
<gene>
    <name evidence="2" type="ORF">EVAR_33470_1</name>
</gene>
<dbReference type="OrthoDB" id="6155932at2759"/>
<sequence>MKAAAVEETDKATEITKNGKALITVTADARWSKRSYKNNYSSLAGSSSSMEQAAIVEGFKKSEEYNLIYSKLIADGDSSTYKNILESRPYPNIIVQKIECSNHLMRNFNGKNIMLCKDKSIPLNQQKLLNSERINRLRIAVRAAVRFRRAQNYLFTEKVKNLHKDIMNIPKHVFGDHSDCEDYYCSPEKKLEIDNVPNIRELMASLISNASALAYHAQSLIYKLNKNRAEQLNSVIAKYVGGKRINYALKNSYALRCYAAVVAFNTGTPIYTLYKTISKKSPSAAVKKLEDCKRKANNKRKLWKAKRRLNFVKENIDYGESCQKPDMTND</sequence>
<dbReference type="InterPro" id="IPR049012">
    <property type="entry name" value="Mutator_transp_dom"/>
</dbReference>
<evidence type="ECO:0000259" key="1">
    <source>
        <dbReference type="Pfam" id="PF20700"/>
    </source>
</evidence>
<accession>A0A4C1WE99</accession>
<evidence type="ECO:0000313" key="3">
    <source>
        <dbReference type="Proteomes" id="UP000299102"/>
    </source>
</evidence>
<feature type="domain" description="Mutator-like transposase" evidence="1">
    <location>
        <begin position="44"/>
        <end position="185"/>
    </location>
</feature>
<organism evidence="2 3">
    <name type="scientific">Eumeta variegata</name>
    <name type="common">Bagworm moth</name>
    <name type="synonym">Eumeta japonica</name>
    <dbReference type="NCBI Taxonomy" id="151549"/>
    <lineage>
        <taxon>Eukaryota</taxon>
        <taxon>Metazoa</taxon>
        <taxon>Ecdysozoa</taxon>
        <taxon>Arthropoda</taxon>
        <taxon>Hexapoda</taxon>
        <taxon>Insecta</taxon>
        <taxon>Pterygota</taxon>
        <taxon>Neoptera</taxon>
        <taxon>Endopterygota</taxon>
        <taxon>Lepidoptera</taxon>
        <taxon>Glossata</taxon>
        <taxon>Ditrysia</taxon>
        <taxon>Tineoidea</taxon>
        <taxon>Psychidae</taxon>
        <taxon>Oiketicinae</taxon>
        <taxon>Eumeta</taxon>
    </lineage>
</organism>
<dbReference type="Proteomes" id="UP000299102">
    <property type="component" value="Unassembled WGS sequence"/>
</dbReference>
<comment type="caution">
    <text evidence="2">The sequence shown here is derived from an EMBL/GenBank/DDBJ whole genome shotgun (WGS) entry which is preliminary data.</text>
</comment>
<keyword evidence="3" id="KW-1185">Reference proteome</keyword>
<proteinExistence type="predicted"/>
<dbReference type="Pfam" id="PF20700">
    <property type="entry name" value="Mutator"/>
    <property type="match status" value="1"/>
</dbReference>
<dbReference type="AlphaFoldDB" id="A0A4C1WE99"/>
<protein>
    <recommendedName>
        <fullName evidence="1">Mutator-like transposase domain-containing protein</fullName>
    </recommendedName>
</protein>
<dbReference type="EMBL" id="BGZK01000551">
    <property type="protein sequence ID" value="GBP49716.1"/>
    <property type="molecule type" value="Genomic_DNA"/>
</dbReference>
<reference evidence="2 3" key="1">
    <citation type="journal article" date="2019" name="Commun. Biol.">
        <title>The bagworm genome reveals a unique fibroin gene that provides high tensile strength.</title>
        <authorList>
            <person name="Kono N."/>
            <person name="Nakamura H."/>
            <person name="Ohtoshi R."/>
            <person name="Tomita M."/>
            <person name="Numata K."/>
            <person name="Arakawa K."/>
        </authorList>
    </citation>
    <scope>NUCLEOTIDE SEQUENCE [LARGE SCALE GENOMIC DNA]</scope>
</reference>
<evidence type="ECO:0000313" key="2">
    <source>
        <dbReference type="EMBL" id="GBP49716.1"/>
    </source>
</evidence>